<dbReference type="PANTHER" id="PTHR11067">
    <property type="entry name" value="INOSINE TRIPHOSPHATE PYROPHOSPHATASE/HAM1 PROTEIN"/>
    <property type="match status" value="1"/>
</dbReference>
<sequence length="191" mass="20457">MSIIVATNNAGKLAELQTASTIPVVSYTAYLPPVAISETSTTYFGNALKKAGTLAELLQRPVLGDDGGLALGAFPGKLGVHTARFFPPGASDQAKNRQLLELLEQQDDRSFTLHAVLVYCWPDGRKLSAAETLTGVIAPESRGVGGYGFDPILYIPDKKQTLAEMQAAERLALSPRTRAFQALLRRIADVS</sequence>
<dbReference type="Pfam" id="PF01725">
    <property type="entry name" value="Ham1p_like"/>
    <property type="match status" value="1"/>
</dbReference>
<dbReference type="GO" id="GO:0005829">
    <property type="term" value="C:cytosol"/>
    <property type="evidence" value="ECO:0007669"/>
    <property type="project" value="TreeGrafter"/>
</dbReference>
<dbReference type="GO" id="GO:0047429">
    <property type="term" value="F:nucleoside triphosphate diphosphatase activity"/>
    <property type="evidence" value="ECO:0007669"/>
    <property type="project" value="InterPro"/>
</dbReference>
<reference evidence="3 4" key="1">
    <citation type="submission" date="2017-05" db="EMBL/GenBank/DDBJ databases">
        <title>Vagococcus spp. assemblies.</title>
        <authorList>
            <person name="Gulvik C.A."/>
        </authorList>
    </citation>
    <scope>NUCLEOTIDE SEQUENCE [LARGE SCALE GENOMIC DNA]</scope>
    <source>
        <strain evidence="3 4">LMG 24798</strain>
    </source>
</reference>
<proteinExistence type="inferred from homology"/>
<evidence type="ECO:0000256" key="2">
    <source>
        <dbReference type="ARBA" id="ARBA00022801"/>
    </source>
</evidence>
<dbReference type="RefSeq" id="WP_126813508.1">
    <property type="nucleotide sequence ID" value="NZ_NGKC01000006.1"/>
</dbReference>
<dbReference type="PANTHER" id="PTHR11067:SF9">
    <property type="entry name" value="INOSINE TRIPHOSPHATE PYROPHOSPHATASE"/>
    <property type="match status" value="1"/>
</dbReference>
<dbReference type="Gene3D" id="3.90.950.10">
    <property type="match status" value="1"/>
</dbReference>
<comment type="caution">
    <text evidence="3">The sequence shown here is derived from an EMBL/GenBank/DDBJ whole genome shotgun (WGS) entry which is preliminary data.</text>
</comment>
<dbReference type="EMBL" id="NGKC01000006">
    <property type="protein sequence ID" value="RSU12062.1"/>
    <property type="molecule type" value="Genomic_DNA"/>
</dbReference>
<organism evidence="3 4">
    <name type="scientific">Vagococcus acidifermentans</name>
    <dbReference type="NCBI Taxonomy" id="564710"/>
    <lineage>
        <taxon>Bacteria</taxon>
        <taxon>Bacillati</taxon>
        <taxon>Bacillota</taxon>
        <taxon>Bacilli</taxon>
        <taxon>Lactobacillales</taxon>
        <taxon>Enterococcaceae</taxon>
        <taxon>Vagococcus</taxon>
    </lineage>
</organism>
<protein>
    <submittedName>
        <fullName evidence="3">Uncharacterized protein</fullName>
    </submittedName>
</protein>
<dbReference type="OrthoDB" id="2142580at2"/>
<keyword evidence="2" id="KW-0378">Hydrolase</keyword>
<name>A0A430AVI2_9ENTE</name>
<dbReference type="InterPro" id="IPR002637">
    <property type="entry name" value="RdgB/HAM1"/>
</dbReference>
<evidence type="ECO:0000313" key="3">
    <source>
        <dbReference type="EMBL" id="RSU12062.1"/>
    </source>
</evidence>
<accession>A0A430AVI2</accession>
<dbReference type="Proteomes" id="UP000286773">
    <property type="component" value="Unassembled WGS sequence"/>
</dbReference>
<dbReference type="SUPFAM" id="SSF52972">
    <property type="entry name" value="ITPase-like"/>
    <property type="match status" value="1"/>
</dbReference>
<gene>
    <name evidence="3" type="ORF">CBF27_06455</name>
</gene>
<evidence type="ECO:0000256" key="1">
    <source>
        <dbReference type="ARBA" id="ARBA00008023"/>
    </source>
</evidence>
<dbReference type="AlphaFoldDB" id="A0A430AVI2"/>
<comment type="similarity">
    <text evidence="1">Belongs to the HAM1 NTPase family.</text>
</comment>
<keyword evidence="4" id="KW-1185">Reference proteome</keyword>
<evidence type="ECO:0000313" key="4">
    <source>
        <dbReference type="Proteomes" id="UP000286773"/>
    </source>
</evidence>
<dbReference type="CDD" id="cd00515">
    <property type="entry name" value="HAM1"/>
    <property type="match status" value="1"/>
</dbReference>
<dbReference type="GO" id="GO:0009143">
    <property type="term" value="P:nucleoside triphosphate catabolic process"/>
    <property type="evidence" value="ECO:0007669"/>
    <property type="project" value="InterPro"/>
</dbReference>
<dbReference type="InterPro" id="IPR029001">
    <property type="entry name" value="ITPase-like_fam"/>
</dbReference>